<evidence type="ECO:0000313" key="16">
    <source>
        <dbReference type="Proteomes" id="UP000019376"/>
    </source>
</evidence>
<comment type="subcellular location">
    <subcellularLocation>
        <location evidence="1">Endoplasmic reticulum membrane</location>
        <topology evidence="1">Single-pass type I membrane protein</topology>
    </subcellularLocation>
</comment>
<name>S8A023_PENO1</name>
<feature type="signal peptide" evidence="12">
    <location>
        <begin position="1"/>
        <end position="18"/>
    </location>
</feature>
<proteinExistence type="inferred from homology"/>
<feature type="transmembrane region" description="Helical" evidence="11">
    <location>
        <begin position="925"/>
        <end position="945"/>
    </location>
</feature>
<keyword evidence="8 11" id="KW-1133">Transmembrane helix</keyword>
<dbReference type="GO" id="GO:0072546">
    <property type="term" value="C:EMC complex"/>
    <property type="evidence" value="ECO:0007669"/>
    <property type="project" value="InterPro"/>
</dbReference>
<evidence type="ECO:0000256" key="1">
    <source>
        <dbReference type="ARBA" id="ARBA00004115"/>
    </source>
</evidence>
<evidence type="ECO:0000256" key="5">
    <source>
        <dbReference type="ARBA" id="ARBA00022692"/>
    </source>
</evidence>
<dbReference type="AlphaFoldDB" id="S8A023"/>
<feature type="domain" description="ER membrane protein complex subunit 1 C-terminal" evidence="13">
    <location>
        <begin position="730"/>
        <end position="954"/>
    </location>
</feature>
<dbReference type="PANTHER" id="PTHR21573">
    <property type="entry name" value="ER MEMBRANE PROTEIN COMPLEX SUBUNIT 1"/>
    <property type="match status" value="1"/>
</dbReference>
<keyword evidence="5 11" id="KW-0812">Transmembrane</keyword>
<gene>
    <name evidence="15" type="ORF">PDE_09405</name>
</gene>
<feature type="chain" id="PRO_5004560183" description="ER membrane protein complex subunit 1" evidence="12">
    <location>
        <begin position="19"/>
        <end position="957"/>
    </location>
</feature>
<dbReference type="InterPro" id="IPR058545">
    <property type="entry name" value="Beta-prop_EMC1_1st"/>
</dbReference>
<evidence type="ECO:0000256" key="9">
    <source>
        <dbReference type="ARBA" id="ARBA00023136"/>
    </source>
</evidence>
<dbReference type="GO" id="GO:0034975">
    <property type="term" value="P:protein folding in endoplasmic reticulum"/>
    <property type="evidence" value="ECO:0007669"/>
    <property type="project" value="TreeGrafter"/>
</dbReference>
<organism evidence="15 16">
    <name type="scientific">Penicillium oxalicum (strain 114-2 / CGMCC 5302)</name>
    <name type="common">Penicillium decumbens</name>
    <dbReference type="NCBI Taxonomy" id="933388"/>
    <lineage>
        <taxon>Eukaryota</taxon>
        <taxon>Fungi</taxon>
        <taxon>Dikarya</taxon>
        <taxon>Ascomycota</taxon>
        <taxon>Pezizomycotina</taxon>
        <taxon>Eurotiomycetes</taxon>
        <taxon>Eurotiomycetidae</taxon>
        <taxon>Eurotiales</taxon>
        <taxon>Aspergillaceae</taxon>
        <taxon>Penicillium</taxon>
    </lineage>
</organism>
<dbReference type="InterPro" id="IPR026895">
    <property type="entry name" value="EMC1"/>
</dbReference>
<dbReference type="Gene3D" id="2.130.10.10">
    <property type="entry name" value="YVTN repeat-like/Quinoprotein amine dehydrogenase"/>
    <property type="match status" value="1"/>
</dbReference>
<dbReference type="InterPro" id="IPR015943">
    <property type="entry name" value="WD40/YVTN_repeat-like_dom_sf"/>
</dbReference>
<dbReference type="Proteomes" id="UP000019376">
    <property type="component" value="Unassembled WGS sequence"/>
</dbReference>
<keyword evidence="10" id="KW-0325">Glycoprotein</keyword>
<dbReference type="Pfam" id="PF07774">
    <property type="entry name" value="EMC1_C"/>
    <property type="match status" value="1"/>
</dbReference>
<reference evidence="15 16" key="1">
    <citation type="journal article" date="2013" name="PLoS ONE">
        <title>Genomic and secretomic analyses reveal unique features of the lignocellulolytic enzyme system of Penicillium decumbens.</title>
        <authorList>
            <person name="Liu G."/>
            <person name="Zhang L."/>
            <person name="Wei X."/>
            <person name="Zou G."/>
            <person name="Qin Y."/>
            <person name="Ma L."/>
            <person name="Li J."/>
            <person name="Zheng H."/>
            <person name="Wang S."/>
            <person name="Wang C."/>
            <person name="Xun L."/>
            <person name="Zhao G.-P."/>
            <person name="Zhou Z."/>
            <person name="Qu Y."/>
        </authorList>
    </citation>
    <scope>NUCLEOTIDE SEQUENCE [LARGE SCALE GENOMIC DNA]</scope>
    <source>
        <strain evidence="16">114-2 / CGMCC 5302</strain>
    </source>
</reference>
<dbReference type="PhylomeDB" id="S8A023"/>
<dbReference type="InterPro" id="IPR011047">
    <property type="entry name" value="Quinoprotein_ADH-like_sf"/>
</dbReference>
<evidence type="ECO:0000256" key="10">
    <source>
        <dbReference type="ARBA" id="ARBA00023180"/>
    </source>
</evidence>
<accession>S8A023</accession>
<comment type="similarity">
    <text evidence="2">Belongs to the EMC1 family.</text>
</comment>
<dbReference type="eggNOG" id="KOG2103">
    <property type="taxonomic scope" value="Eukaryota"/>
</dbReference>
<dbReference type="PANTHER" id="PTHR21573:SF0">
    <property type="entry name" value="ER MEMBRANE PROTEIN COMPLEX SUBUNIT 1"/>
    <property type="match status" value="1"/>
</dbReference>
<evidence type="ECO:0000256" key="4">
    <source>
        <dbReference type="ARBA" id="ARBA00020824"/>
    </source>
</evidence>
<evidence type="ECO:0000256" key="12">
    <source>
        <dbReference type="SAM" id="SignalP"/>
    </source>
</evidence>
<protein>
    <recommendedName>
        <fullName evidence="4">ER membrane protein complex subunit 1</fullName>
    </recommendedName>
</protein>
<evidence type="ECO:0000256" key="7">
    <source>
        <dbReference type="ARBA" id="ARBA00022824"/>
    </source>
</evidence>
<dbReference type="SUPFAM" id="SSF50998">
    <property type="entry name" value="Quinoprotein alcohol dehydrogenase-like"/>
    <property type="match status" value="1"/>
</dbReference>
<dbReference type="HOGENOM" id="CLU_005034_0_1_1"/>
<evidence type="ECO:0000313" key="15">
    <source>
        <dbReference type="EMBL" id="EPS34441.1"/>
    </source>
</evidence>
<keyword evidence="16" id="KW-1185">Reference proteome</keyword>
<feature type="domain" description="EMC1 first beta-propeller" evidence="14">
    <location>
        <begin position="18"/>
        <end position="426"/>
    </location>
</feature>
<dbReference type="Pfam" id="PF25293">
    <property type="entry name" value="Beta-prop_EMC1_N"/>
    <property type="match status" value="1"/>
</dbReference>
<comment type="subunit">
    <text evidence="3">Component of the ER membrane protein complex (EMC).</text>
</comment>
<evidence type="ECO:0000256" key="2">
    <source>
        <dbReference type="ARBA" id="ARBA00007904"/>
    </source>
</evidence>
<dbReference type="SMART" id="SM00564">
    <property type="entry name" value="PQQ"/>
    <property type="match status" value="3"/>
</dbReference>
<keyword evidence="6 12" id="KW-0732">Signal</keyword>
<sequence length="957" mass="103108">MRLQVVFSIAACLSPVAAIYADEVNHIDFHHALLGALSLDSTFFLKPSSSSNASLLYTISEKSIVGAVNPRDGSLIWRQDLSRSGSSPVGPAILRGLDGNNAVVSAVGDSVASWSAQDGKLVWESRLHDGVVADLELLELQDASASSNTRDVIALTSNNGAGVVRRLDGDLGKIKWEHKDTSGDIPFQVSSSPTEVFYISLQPALLKGYRIKVTALDPITGRQSRHVILNSEGDVTGQESVFFVGANTASPLIAWADKSLKSLKVNVIGTKHINTLAIDNASGLEIEKITVHAPQKLNSLAHFLVHYKTQTGAWAEVYHVDMKSSVVTKAYNLPYLQGQSVIATNNINANVYFTRVTDTEALVVSSASHGILGRWKADVATSDPILHAVADVVTKGKTVAVRSAIVHESGDWSLIRNGQTEWTRPEALVHTLAAAWAEDEDLEDLAHELEIEGHETLLGAYVHRVKRHLRDLQHFPEWVKDLPKRIITSILSDEVSNLDSFGVAQSVILATKKGRIYALDTGRHGVIKWSIQAEKTAHWDVKAVLTNPGLAEVYLGDGSSVRVNSTTGKILARSSPTDVKLATVATINQQTGLAVSQNRAVGIREDGSPVAPLGALDGFLVTTSQDGRLLGWVETDSKSPVWDFVPPAGQRVVKAVSRPSHDPVASIGKVLGDRSVLYKYLNPNLVLVTAVNEEDHTAGFYLLDGVSGKVLYSVSRAGVDPTQPITSAISENWFAYSFFGDAVGESSAKGYQLVVSELYESPIANDRGPLGSAGNYSSLHNGRGNSLSLPHVVSQSFVIAEPISHMAVTQTRQGITVRQLLCVLPSSNAIVGIPRQVLDPRRPVDRDATSAEAEEGLFRYAPFLEFDGRWYLTHSRDVTGIKSILTGSTLLESTGLVFAYGGDIFGTRTTPSQAFDILGKSFSKLQLVLTVVALTGGVIFLAPLARAKQVNMLWKSS</sequence>
<dbReference type="InterPro" id="IPR018391">
    <property type="entry name" value="PQQ_b-propeller_rpt"/>
</dbReference>
<keyword evidence="9 11" id="KW-0472">Membrane</keyword>
<evidence type="ECO:0000259" key="14">
    <source>
        <dbReference type="Pfam" id="PF25293"/>
    </source>
</evidence>
<dbReference type="EMBL" id="KB644415">
    <property type="protein sequence ID" value="EPS34441.1"/>
    <property type="molecule type" value="Genomic_DNA"/>
</dbReference>
<evidence type="ECO:0000259" key="13">
    <source>
        <dbReference type="Pfam" id="PF07774"/>
    </source>
</evidence>
<evidence type="ECO:0000256" key="11">
    <source>
        <dbReference type="SAM" id="Phobius"/>
    </source>
</evidence>
<keyword evidence="7" id="KW-0256">Endoplasmic reticulum</keyword>
<dbReference type="STRING" id="933388.S8A023"/>
<dbReference type="OrthoDB" id="28092at2759"/>
<dbReference type="InterPro" id="IPR011678">
    <property type="entry name" value="EMC1_C"/>
</dbReference>
<evidence type="ECO:0000256" key="6">
    <source>
        <dbReference type="ARBA" id="ARBA00022729"/>
    </source>
</evidence>
<evidence type="ECO:0000256" key="3">
    <source>
        <dbReference type="ARBA" id="ARBA00011276"/>
    </source>
</evidence>
<evidence type="ECO:0000256" key="8">
    <source>
        <dbReference type="ARBA" id="ARBA00022989"/>
    </source>
</evidence>